<dbReference type="AlphaFoldDB" id="A0A0C2FMW8"/>
<dbReference type="Proteomes" id="UP000054047">
    <property type="component" value="Unassembled WGS sequence"/>
</dbReference>
<evidence type="ECO:0008006" key="3">
    <source>
        <dbReference type="Google" id="ProtNLM"/>
    </source>
</evidence>
<reference evidence="1 2" key="1">
    <citation type="submission" date="2013-12" db="EMBL/GenBank/DDBJ databases">
        <title>Draft genome of the parsitic nematode Ancylostoma duodenale.</title>
        <authorList>
            <person name="Mitreva M."/>
        </authorList>
    </citation>
    <scope>NUCLEOTIDE SEQUENCE [LARGE SCALE GENOMIC DNA]</scope>
    <source>
        <strain evidence="1 2">Zhejiang</strain>
    </source>
</reference>
<accession>A0A0C2FMW8</accession>
<evidence type="ECO:0000313" key="1">
    <source>
        <dbReference type="EMBL" id="KIH46196.1"/>
    </source>
</evidence>
<gene>
    <name evidence="1" type="ORF">ANCDUO_23752</name>
</gene>
<organism evidence="1 2">
    <name type="scientific">Ancylostoma duodenale</name>
    <dbReference type="NCBI Taxonomy" id="51022"/>
    <lineage>
        <taxon>Eukaryota</taxon>
        <taxon>Metazoa</taxon>
        <taxon>Ecdysozoa</taxon>
        <taxon>Nematoda</taxon>
        <taxon>Chromadorea</taxon>
        <taxon>Rhabditida</taxon>
        <taxon>Rhabditina</taxon>
        <taxon>Rhabditomorpha</taxon>
        <taxon>Strongyloidea</taxon>
        <taxon>Ancylostomatidae</taxon>
        <taxon>Ancylostomatinae</taxon>
        <taxon>Ancylostoma</taxon>
    </lineage>
</organism>
<keyword evidence="2" id="KW-1185">Reference proteome</keyword>
<dbReference type="OrthoDB" id="5791880at2759"/>
<protein>
    <recommendedName>
        <fullName evidence="3">Cysteine rich repeat-containing domain protein</fullName>
    </recommendedName>
</protein>
<proteinExistence type="predicted"/>
<dbReference type="EMBL" id="KN769866">
    <property type="protein sequence ID" value="KIH46196.1"/>
    <property type="molecule type" value="Genomic_DNA"/>
</dbReference>
<sequence>MQTTCVQACMPLCQPACIQVMEVRQVTCVEACMPSCQPACVQAVMCSSCTVNCPSVCAYVPFL</sequence>
<evidence type="ECO:0000313" key="2">
    <source>
        <dbReference type="Proteomes" id="UP000054047"/>
    </source>
</evidence>
<name>A0A0C2FMW8_9BILA</name>